<dbReference type="PATRIC" id="fig|1346330.5.peg.152"/>
<dbReference type="SUPFAM" id="SSF52833">
    <property type="entry name" value="Thioredoxin-like"/>
    <property type="match status" value="1"/>
</dbReference>
<dbReference type="PROSITE" id="PS51352">
    <property type="entry name" value="THIOREDOXIN_2"/>
    <property type="match status" value="1"/>
</dbReference>
<evidence type="ECO:0000256" key="4">
    <source>
        <dbReference type="ARBA" id="ARBA00023284"/>
    </source>
</evidence>
<dbReference type="AlphaFoldDB" id="U2JEX4"/>
<dbReference type="EMBL" id="ATDL01000002">
    <property type="protein sequence ID" value="ERJ61223.1"/>
    <property type="molecule type" value="Genomic_DNA"/>
</dbReference>
<keyword evidence="3" id="KW-1015">Disulfide bond</keyword>
<dbReference type="GO" id="GO:0030313">
    <property type="term" value="C:cell envelope"/>
    <property type="evidence" value="ECO:0007669"/>
    <property type="project" value="UniProtKB-SubCell"/>
</dbReference>
<evidence type="ECO:0000256" key="1">
    <source>
        <dbReference type="ARBA" id="ARBA00004196"/>
    </source>
</evidence>
<proteinExistence type="predicted"/>
<evidence type="ECO:0000256" key="2">
    <source>
        <dbReference type="ARBA" id="ARBA00022748"/>
    </source>
</evidence>
<keyword evidence="7" id="KW-1185">Reference proteome</keyword>
<dbReference type="Gene3D" id="3.40.30.10">
    <property type="entry name" value="Glutaredoxin"/>
    <property type="match status" value="1"/>
</dbReference>
<accession>U2JEX4</accession>
<evidence type="ECO:0000256" key="3">
    <source>
        <dbReference type="ARBA" id="ARBA00023157"/>
    </source>
</evidence>
<dbReference type="Proteomes" id="UP000016584">
    <property type="component" value="Unassembled WGS sequence"/>
</dbReference>
<dbReference type="InterPro" id="IPR036249">
    <property type="entry name" value="Thioredoxin-like_sf"/>
</dbReference>
<name>U2JEX4_9SPHI</name>
<keyword evidence="4" id="KW-0676">Redox-active center</keyword>
<comment type="subcellular location">
    <subcellularLocation>
        <location evidence="1">Cell envelope</location>
    </subcellularLocation>
</comment>
<dbReference type="STRING" id="1346330.M472_20945"/>
<dbReference type="GO" id="GO:0017004">
    <property type="term" value="P:cytochrome complex assembly"/>
    <property type="evidence" value="ECO:0007669"/>
    <property type="project" value="UniProtKB-KW"/>
</dbReference>
<gene>
    <name evidence="6" type="ORF">M472_20945</name>
</gene>
<comment type="caution">
    <text evidence="6">The sequence shown here is derived from an EMBL/GenBank/DDBJ whole genome shotgun (WGS) entry which is preliminary data.</text>
</comment>
<dbReference type="PANTHER" id="PTHR42852:SF6">
    <property type="entry name" value="THIOL:DISULFIDE INTERCHANGE PROTEIN DSBE"/>
    <property type="match status" value="1"/>
</dbReference>
<dbReference type="InterPro" id="IPR013766">
    <property type="entry name" value="Thioredoxin_domain"/>
</dbReference>
<evidence type="ECO:0000259" key="5">
    <source>
        <dbReference type="PROSITE" id="PS51352"/>
    </source>
</evidence>
<dbReference type="InterPro" id="IPR050553">
    <property type="entry name" value="Thioredoxin_ResA/DsbE_sf"/>
</dbReference>
<reference evidence="6 7" key="1">
    <citation type="journal article" date="2013" name="Genome Announc.">
        <title>The Draft Genome Sequence of Sphingomonas paucimobilis Strain HER1398 (Proteobacteria), Host to the Giant PAU Phage, Indicates That It Is a Member of the Genus Sphingobacterium (Bacteroidetes).</title>
        <authorList>
            <person name="White R.A.III."/>
            <person name="Suttle C.A."/>
        </authorList>
    </citation>
    <scope>NUCLEOTIDE SEQUENCE [LARGE SCALE GENOMIC DNA]</scope>
    <source>
        <strain evidence="6 7">HER1398</strain>
    </source>
</reference>
<dbReference type="PANTHER" id="PTHR42852">
    <property type="entry name" value="THIOL:DISULFIDE INTERCHANGE PROTEIN DSBE"/>
    <property type="match status" value="1"/>
</dbReference>
<organism evidence="6 7">
    <name type="scientific">Sphingobacterium paucimobilis HER1398</name>
    <dbReference type="NCBI Taxonomy" id="1346330"/>
    <lineage>
        <taxon>Bacteria</taxon>
        <taxon>Pseudomonadati</taxon>
        <taxon>Bacteroidota</taxon>
        <taxon>Sphingobacteriia</taxon>
        <taxon>Sphingobacteriales</taxon>
        <taxon>Sphingobacteriaceae</taxon>
        <taxon>Sphingobacterium</taxon>
    </lineage>
</organism>
<sequence>MIIGLVLGTGIVQAQAKWVPDLSRRLYVGDIFTAPSTVQLMRGGLKRGDWKMLENKIVLLEFFDTSCGSCIEAMPKLQQLREQYPDMFEVLLVGWQDRGTLEKLFSSNAYFRENKVNLPVIYADSYLKSLFPHRSVPHAVLLYRGKVQAITTSNFITEGNIQKLYKEGVIELPLKDDFGKRELSDSQKKIGVTIMGYQDGVPYQGWRFERDSLSGLIKSSLYNASIFAALKSLSAKARLQQSLYIPRMDRVVWKVKDSIRYYNFANAPYWDMANKICYERYDSIARSDSLQARTVLKDFETFFGVKVYEGLKLMQVLELKPIAIRAYIPPKGQKSMTYLGTTAFAGMTDYSEQFPPVLDRVKSEVKMEIYPYRSLEELNIQLAAYGIKAEYGMAEMEVVVVEELSERK</sequence>
<keyword evidence="2" id="KW-0201">Cytochrome c-type biogenesis</keyword>
<feature type="domain" description="Thioredoxin" evidence="5">
    <location>
        <begin position="13"/>
        <end position="175"/>
    </location>
</feature>
<evidence type="ECO:0000313" key="7">
    <source>
        <dbReference type="Proteomes" id="UP000016584"/>
    </source>
</evidence>
<protein>
    <recommendedName>
        <fullName evidence="5">Thioredoxin domain-containing protein</fullName>
    </recommendedName>
</protein>
<evidence type="ECO:0000313" key="6">
    <source>
        <dbReference type="EMBL" id="ERJ61223.1"/>
    </source>
</evidence>
<dbReference type="CDD" id="cd02966">
    <property type="entry name" value="TlpA_like_family"/>
    <property type="match status" value="1"/>
</dbReference>
<dbReference type="eggNOG" id="COG0526">
    <property type="taxonomic scope" value="Bacteria"/>
</dbReference>